<feature type="compositionally biased region" description="Polar residues" evidence="1">
    <location>
        <begin position="142"/>
        <end position="161"/>
    </location>
</feature>
<sequence length="482" mass="52936">MADPFRGHSFTQSSGGHLDLPLENFGNLNSRSRFATNGGRLVDSREKSPVNSLSKSRRTLRQTTFNAEIKAYPLPDPSQFETPSAPTRSSDSINDAFILYPMQSFKYLVDQDREKPQEEDDSVIYSPPRQHANIFVTDKQPLPTSSNNAPEKTTTRSNSIGNCAEIKPLGTLREEDVKKKEDVQSIDSRAKMPSKVAVVYDGAHKFTTAAVDIALNGYATSEGDVILVVAFLEHILSPMGMRMVADLQQFSGVNESVLRQAVTMKRNDIENKLKDTLRLQVCQVKKIHLDIKVLPGSNSKALVTKEIVDFQATTAIFDRNAMKNRKYYEENLSCHILRLRSDGRRVETVSLFGQGLQKTGSITSQCSDSSSDSSSSMNSELVINTSIWSKLKFLGSRRSSGSARRGQGSIEGSSRSSSNLGSPKHAVHEEDRTVSEVLEESFSFDSPKPNSAEAFVYAAAGVDKFGSYTKKNGATLPAALAA</sequence>
<organism evidence="2">
    <name type="scientific">Physcomitrium patens</name>
    <name type="common">Spreading-leaved earth moss</name>
    <name type="synonym">Physcomitrella patens</name>
    <dbReference type="NCBI Taxonomy" id="3218"/>
    <lineage>
        <taxon>Eukaryota</taxon>
        <taxon>Viridiplantae</taxon>
        <taxon>Streptophyta</taxon>
        <taxon>Embryophyta</taxon>
        <taxon>Bryophyta</taxon>
        <taxon>Bryophytina</taxon>
        <taxon>Bryopsida</taxon>
        <taxon>Funariidae</taxon>
        <taxon>Funariales</taxon>
        <taxon>Funariaceae</taxon>
        <taxon>Physcomitrium</taxon>
    </lineage>
</organism>
<protein>
    <submittedName>
        <fullName evidence="2 3">Uncharacterized protein</fullName>
    </submittedName>
</protein>
<feature type="compositionally biased region" description="Low complexity" evidence="1">
    <location>
        <begin position="398"/>
        <end position="422"/>
    </location>
</feature>
<proteinExistence type="predicted"/>
<dbReference type="PANTHER" id="PTHR33563:SF6">
    <property type="entry name" value="USPA DOMAIN-CONTAINING PROTEIN"/>
    <property type="match status" value="1"/>
</dbReference>
<reference evidence="2 4" key="2">
    <citation type="journal article" date="2018" name="Plant J.">
        <title>The Physcomitrella patens chromosome-scale assembly reveals moss genome structure and evolution.</title>
        <authorList>
            <person name="Lang D."/>
            <person name="Ullrich K.K."/>
            <person name="Murat F."/>
            <person name="Fuchs J."/>
            <person name="Jenkins J."/>
            <person name="Haas F.B."/>
            <person name="Piednoel M."/>
            <person name="Gundlach H."/>
            <person name="Van Bel M."/>
            <person name="Meyberg R."/>
            <person name="Vives C."/>
            <person name="Morata J."/>
            <person name="Symeonidi A."/>
            <person name="Hiss M."/>
            <person name="Muchero W."/>
            <person name="Kamisugi Y."/>
            <person name="Saleh O."/>
            <person name="Blanc G."/>
            <person name="Decker E.L."/>
            <person name="van Gessel N."/>
            <person name="Grimwood J."/>
            <person name="Hayes R.D."/>
            <person name="Graham S.W."/>
            <person name="Gunter L.E."/>
            <person name="McDaniel S.F."/>
            <person name="Hoernstein S.N.W."/>
            <person name="Larsson A."/>
            <person name="Li F.W."/>
            <person name="Perroud P.F."/>
            <person name="Phillips J."/>
            <person name="Ranjan P."/>
            <person name="Rokshar D.S."/>
            <person name="Rothfels C.J."/>
            <person name="Schneider L."/>
            <person name="Shu S."/>
            <person name="Stevenson D.W."/>
            <person name="Thummler F."/>
            <person name="Tillich M."/>
            <person name="Villarreal Aguilar J.C."/>
            <person name="Widiez T."/>
            <person name="Wong G.K."/>
            <person name="Wymore A."/>
            <person name="Zhang Y."/>
            <person name="Zimmer A.D."/>
            <person name="Quatrano R.S."/>
            <person name="Mayer K.F.X."/>
            <person name="Goodstein D."/>
            <person name="Casacuberta J.M."/>
            <person name="Vandepoele K."/>
            <person name="Reski R."/>
            <person name="Cuming A.C."/>
            <person name="Tuskan G.A."/>
            <person name="Maumus F."/>
            <person name="Salse J."/>
            <person name="Schmutz J."/>
            <person name="Rensing S.A."/>
        </authorList>
    </citation>
    <scope>NUCLEOTIDE SEQUENCE [LARGE SCALE GENOMIC DNA]</scope>
    <source>
        <strain evidence="3 4">cv. Gransden 2004</strain>
    </source>
</reference>
<dbReference type="GO" id="GO:0016491">
    <property type="term" value="F:oxidoreductase activity"/>
    <property type="evidence" value="ECO:0007669"/>
    <property type="project" value="InterPro"/>
</dbReference>
<dbReference type="GO" id="GO:0009073">
    <property type="term" value="P:aromatic amino acid family biosynthetic process"/>
    <property type="evidence" value="ECO:0007669"/>
    <property type="project" value="InterPro"/>
</dbReference>
<dbReference type="Gramene" id="Pp3c12_23140V3.1">
    <property type="protein sequence ID" value="Pp3c12_23140V3.1"/>
    <property type="gene ID" value="Pp3c12_23140"/>
</dbReference>
<dbReference type="Proteomes" id="UP000006727">
    <property type="component" value="Chromosome 12"/>
</dbReference>
<dbReference type="EnsemblPlants" id="Pp3c12_23140V3.3">
    <property type="protein sequence ID" value="Pp3c12_23140V3.3"/>
    <property type="gene ID" value="Pp3c12_23140"/>
</dbReference>
<evidence type="ECO:0000256" key="1">
    <source>
        <dbReference type="SAM" id="MobiDB-lite"/>
    </source>
</evidence>
<gene>
    <name evidence="3" type="primary">LOC112289970</name>
    <name evidence="2" type="ORF">PHYPA_016642</name>
</gene>
<dbReference type="KEGG" id="ppp:112289970"/>
<dbReference type="EnsemblPlants" id="Pp3c12_23140V3.5">
    <property type="protein sequence ID" value="Pp3c12_23140V3.5"/>
    <property type="gene ID" value="Pp3c12_23140"/>
</dbReference>
<dbReference type="Gramene" id="Pp3c12_23140V3.5">
    <property type="protein sequence ID" value="Pp3c12_23140V3.5"/>
    <property type="gene ID" value="Pp3c12_23140"/>
</dbReference>
<dbReference type="RefSeq" id="XP_024391528.1">
    <property type="nucleotide sequence ID" value="XM_024535760.2"/>
</dbReference>
<accession>A0A2K1JRU6</accession>
<dbReference type="EnsemblPlants" id="Pp3c12_23140V3.2">
    <property type="protein sequence ID" value="Pp3c12_23140V3.2"/>
    <property type="gene ID" value="Pp3c12_23140"/>
</dbReference>
<feature type="region of interest" description="Disordered" evidence="1">
    <location>
        <begin position="35"/>
        <end position="91"/>
    </location>
</feature>
<dbReference type="STRING" id="3218.A0A2K1JRU6"/>
<dbReference type="Gramene" id="Pp3c12_23140V3.2">
    <property type="protein sequence ID" value="Pp3c12_23140V3.2"/>
    <property type="gene ID" value="Pp3c12_23140"/>
</dbReference>
<feature type="region of interest" description="Disordered" evidence="1">
    <location>
        <begin position="398"/>
        <end position="432"/>
    </location>
</feature>
<dbReference type="InterPro" id="IPR002812">
    <property type="entry name" value="DHQS"/>
</dbReference>
<dbReference type="EnsemblPlants" id="Pp3c12_23140V3.1">
    <property type="protein sequence ID" value="Pp3c12_23140V3.1"/>
    <property type="gene ID" value="Pp3c12_23140"/>
</dbReference>
<evidence type="ECO:0000313" key="2">
    <source>
        <dbReference type="EMBL" id="PNR44258.1"/>
    </source>
</evidence>
<evidence type="ECO:0000313" key="3">
    <source>
        <dbReference type="EnsemblPlants" id="Pp3c12_23140V3.1"/>
    </source>
</evidence>
<dbReference type="GeneID" id="112289970"/>
<reference evidence="2 4" key="1">
    <citation type="journal article" date="2008" name="Science">
        <title>The Physcomitrella genome reveals evolutionary insights into the conquest of land by plants.</title>
        <authorList>
            <person name="Rensing S."/>
            <person name="Lang D."/>
            <person name="Zimmer A."/>
            <person name="Terry A."/>
            <person name="Salamov A."/>
            <person name="Shapiro H."/>
            <person name="Nishiyama T."/>
            <person name="Perroud P.-F."/>
            <person name="Lindquist E."/>
            <person name="Kamisugi Y."/>
            <person name="Tanahashi T."/>
            <person name="Sakakibara K."/>
            <person name="Fujita T."/>
            <person name="Oishi K."/>
            <person name="Shin-I T."/>
            <person name="Kuroki Y."/>
            <person name="Toyoda A."/>
            <person name="Suzuki Y."/>
            <person name="Hashimoto A."/>
            <person name="Yamaguchi K."/>
            <person name="Sugano A."/>
            <person name="Kohara Y."/>
            <person name="Fujiyama A."/>
            <person name="Anterola A."/>
            <person name="Aoki S."/>
            <person name="Ashton N."/>
            <person name="Barbazuk W.B."/>
            <person name="Barker E."/>
            <person name="Bennetzen J."/>
            <person name="Bezanilla M."/>
            <person name="Blankenship R."/>
            <person name="Cho S.H."/>
            <person name="Dutcher S."/>
            <person name="Estelle M."/>
            <person name="Fawcett J.A."/>
            <person name="Gundlach H."/>
            <person name="Hanada K."/>
            <person name="Heyl A."/>
            <person name="Hicks K.A."/>
            <person name="Hugh J."/>
            <person name="Lohr M."/>
            <person name="Mayer K."/>
            <person name="Melkozernov A."/>
            <person name="Murata T."/>
            <person name="Nelson D."/>
            <person name="Pils B."/>
            <person name="Prigge M."/>
            <person name="Reiss B."/>
            <person name="Renner T."/>
            <person name="Rombauts S."/>
            <person name="Rushton P."/>
            <person name="Sanderfoot A."/>
            <person name="Schween G."/>
            <person name="Shiu S.-H."/>
            <person name="Stueber K."/>
            <person name="Theodoulou F.L."/>
            <person name="Tu H."/>
            <person name="Van de Peer Y."/>
            <person name="Verrier P.J."/>
            <person name="Waters E."/>
            <person name="Wood A."/>
            <person name="Yang L."/>
            <person name="Cove D."/>
            <person name="Cuming A."/>
            <person name="Hasebe M."/>
            <person name="Lucas S."/>
            <person name="Mishler D.B."/>
            <person name="Reski R."/>
            <person name="Grigoriev I."/>
            <person name="Quatrano R.S."/>
            <person name="Boore J.L."/>
        </authorList>
    </citation>
    <scope>NUCLEOTIDE SEQUENCE [LARGE SCALE GENOMIC DNA]</scope>
    <source>
        <strain evidence="3 4">cv. Gransden 2004</strain>
    </source>
</reference>
<feature type="region of interest" description="Disordered" evidence="1">
    <location>
        <begin position="139"/>
        <end position="161"/>
    </location>
</feature>
<dbReference type="AlphaFoldDB" id="A0A2K1JRU6"/>
<evidence type="ECO:0000313" key="4">
    <source>
        <dbReference type="Proteomes" id="UP000006727"/>
    </source>
</evidence>
<feature type="compositionally biased region" description="Polar residues" evidence="1">
    <location>
        <begin position="79"/>
        <end position="91"/>
    </location>
</feature>
<keyword evidence="4" id="KW-1185">Reference proteome</keyword>
<dbReference type="PANTHER" id="PTHR33563">
    <property type="match status" value="1"/>
</dbReference>
<dbReference type="PaxDb" id="3218-PP1S118_130V6.1"/>
<dbReference type="RefSeq" id="XP_024391527.1">
    <property type="nucleotide sequence ID" value="XM_024535759.2"/>
</dbReference>
<dbReference type="GO" id="GO:0003856">
    <property type="term" value="F:3-dehydroquinate synthase activity"/>
    <property type="evidence" value="ECO:0007669"/>
    <property type="project" value="InterPro"/>
</dbReference>
<dbReference type="Gramene" id="Pp3c12_23140V3.3">
    <property type="protein sequence ID" value="Pp3c12_23140V3.3"/>
    <property type="gene ID" value="Pp3c12_23140"/>
</dbReference>
<dbReference type="EMBL" id="ABEU02000012">
    <property type="protein sequence ID" value="PNR44258.1"/>
    <property type="molecule type" value="Genomic_DNA"/>
</dbReference>
<dbReference type="Gramene" id="Pp3c12_23140V3.4">
    <property type="protein sequence ID" value="Pp3c12_23140V3.4"/>
    <property type="gene ID" value="Pp3c12_23140"/>
</dbReference>
<dbReference type="OrthoDB" id="979322at2759"/>
<reference evidence="3" key="3">
    <citation type="submission" date="2020-12" db="UniProtKB">
        <authorList>
            <consortium name="EnsemblPlants"/>
        </authorList>
    </citation>
    <scope>IDENTIFICATION</scope>
</reference>
<dbReference type="EnsemblPlants" id="Pp3c12_23140V3.4">
    <property type="protein sequence ID" value="Pp3c12_23140V3.4"/>
    <property type="gene ID" value="Pp3c12_23140"/>
</dbReference>
<name>A0A2K1JRU6_PHYPA</name>